<dbReference type="Proteomes" id="UP001292094">
    <property type="component" value="Unassembled WGS sequence"/>
</dbReference>
<gene>
    <name evidence="2" type="ORF">Pmani_036645</name>
</gene>
<sequence>MQVFMRCTDREEGEREHGNEEEEGEQDEEKRSRISRNGLSEVGTAMRKMKGMKEKKRGKLRKVYIQMKLQGKGKQTEMEMRRLVYGCHDVVDWNERREWLGMKKSTKRW</sequence>
<feature type="region of interest" description="Disordered" evidence="1">
    <location>
        <begin position="1"/>
        <end position="43"/>
    </location>
</feature>
<dbReference type="EMBL" id="JAWZYT010005476">
    <property type="protein sequence ID" value="KAK4290452.1"/>
    <property type="molecule type" value="Genomic_DNA"/>
</dbReference>
<evidence type="ECO:0000313" key="2">
    <source>
        <dbReference type="EMBL" id="KAK4290452.1"/>
    </source>
</evidence>
<accession>A0AAE1NJQ2</accession>
<dbReference type="AlphaFoldDB" id="A0AAE1NJQ2"/>
<protein>
    <submittedName>
        <fullName evidence="2">Uncharacterized protein</fullName>
    </submittedName>
</protein>
<reference evidence="2" key="1">
    <citation type="submission" date="2023-11" db="EMBL/GenBank/DDBJ databases">
        <title>Genome assemblies of two species of porcelain crab, Petrolisthes cinctipes and Petrolisthes manimaculis (Anomura: Porcellanidae).</title>
        <authorList>
            <person name="Angst P."/>
        </authorList>
    </citation>
    <scope>NUCLEOTIDE SEQUENCE</scope>
    <source>
        <strain evidence="2">PB745_02</strain>
        <tissue evidence="2">Gill</tissue>
    </source>
</reference>
<evidence type="ECO:0000256" key="1">
    <source>
        <dbReference type="SAM" id="MobiDB-lite"/>
    </source>
</evidence>
<organism evidence="2 3">
    <name type="scientific">Petrolisthes manimaculis</name>
    <dbReference type="NCBI Taxonomy" id="1843537"/>
    <lineage>
        <taxon>Eukaryota</taxon>
        <taxon>Metazoa</taxon>
        <taxon>Ecdysozoa</taxon>
        <taxon>Arthropoda</taxon>
        <taxon>Crustacea</taxon>
        <taxon>Multicrustacea</taxon>
        <taxon>Malacostraca</taxon>
        <taxon>Eumalacostraca</taxon>
        <taxon>Eucarida</taxon>
        <taxon>Decapoda</taxon>
        <taxon>Pleocyemata</taxon>
        <taxon>Anomura</taxon>
        <taxon>Galatheoidea</taxon>
        <taxon>Porcellanidae</taxon>
        <taxon>Petrolisthes</taxon>
    </lineage>
</organism>
<proteinExistence type="predicted"/>
<evidence type="ECO:0000313" key="3">
    <source>
        <dbReference type="Proteomes" id="UP001292094"/>
    </source>
</evidence>
<keyword evidence="3" id="KW-1185">Reference proteome</keyword>
<name>A0AAE1NJQ2_9EUCA</name>
<comment type="caution">
    <text evidence="2">The sequence shown here is derived from an EMBL/GenBank/DDBJ whole genome shotgun (WGS) entry which is preliminary data.</text>
</comment>
<feature type="compositionally biased region" description="Basic and acidic residues" evidence="1">
    <location>
        <begin position="7"/>
        <end position="18"/>
    </location>
</feature>